<dbReference type="OrthoDB" id="10266696at2759"/>
<organism evidence="5 6">
    <name type="scientific">Nitzschia inconspicua</name>
    <dbReference type="NCBI Taxonomy" id="303405"/>
    <lineage>
        <taxon>Eukaryota</taxon>
        <taxon>Sar</taxon>
        <taxon>Stramenopiles</taxon>
        <taxon>Ochrophyta</taxon>
        <taxon>Bacillariophyta</taxon>
        <taxon>Bacillariophyceae</taxon>
        <taxon>Bacillariophycidae</taxon>
        <taxon>Bacillariales</taxon>
        <taxon>Bacillariaceae</taxon>
        <taxon>Nitzschia</taxon>
    </lineage>
</organism>
<evidence type="ECO:0000256" key="3">
    <source>
        <dbReference type="SAM" id="Phobius"/>
    </source>
</evidence>
<feature type="region of interest" description="Disordered" evidence="2">
    <location>
        <begin position="650"/>
        <end position="674"/>
    </location>
</feature>
<dbReference type="Proteomes" id="UP000693970">
    <property type="component" value="Unassembled WGS sequence"/>
</dbReference>
<keyword evidence="1" id="KW-0862">Zinc</keyword>
<evidence type="ECO:0000313" key="5">
    <source>
        <dbReference type="EMBL" id="KAG7360035.1"/>
    </source>
</evidence>
<keyword evidence="3" id="KW-0472">Membrane</keyword>
<feature type="compositionally biased region" description="Low complexity" evidence="2">
    <location>
        <begin position="300"/>
        <end position="310"/>
    </location>
</feature>
<feature type="region of interest" description="Disordered" evidence="2">
    <location>
        <begin position="752"/>
        <end position="950"/>
    </location>
</feature>
<feature type="region of interest" description="Disordered" evidence="2">
    <location>
        <begin position="975"/>
        <end position="997"/>
    </location>
</feature>
<accession>A0A9K3LCS5</accession>
<feature type="compositionally biased region" description="Basic and acidic residues" evidence="2">
    <location>
        <begin position="791"/>
        <end position="801"/>
    </location>
</feature>
<dbReference type="CDD" id="cd08204">
    <property type="entry name" value="ArfGap"/>
    <property type="match status" value="1"/>
</dbReference>
<feature type="compositionally biased region" description="Low complexity" evidence="2">
    <location>
        <begin position="596"/>
        <end position="607"/>
    </location>
</feature>
<evidence type="ECO:0000313" key="6">
    <source>
        <dbReference type="Proteomes" id="UP000693970"/>
    </source>
</evidence>
<dbReference type="PANTHER" id="PTHR46220:SF1">
    <property type="entry name" value="ADP-RIBOSYLATION FACTOR GTPASE-ACTIVATING PROTEIN AGD12"/>
    <property type="match status" value="1"/>
</dbReference>
<comment type="caution">
    <text evidence="5">The sequence shown here is derived from an EMBL/GenBank/DDBJ whole genome shotgun (WGS) entry which is preliminary data.</text>
</comment>
<gene>
    <name evidence="5" type="ORF">IV203_035133</name>
</gene>
<evidence type="ECO:0000256" key="1">
    <source>
        <dbReference type="PROSITE-ProRule" id="PRU00288"/>
    </source>
</evidence>
<dbReference type="PANTHER" id="PTHR46220">
    <property type="entry name" value="ADP-RIBOSYLATION FACTOR GTPASE-ACTIVATING PROTEIN AGD12"/>
    <property type="match status" value="1"/>
</dbReference>
<reference evidence="5" key="2">
    <citation type="submission" date="2021-04" db="EMBL/GenBank/DDBJ databases">
        <authorList>
            <person name="Podell S."/>
        </authorList>
    </citation>
    <scope>NUCLEOTIDE SEQUENCE</scope>
    <source>
        <strain evidence="5">Hildebrandi</strain>
    </source>
</reference>
<dbReference type="AlphaFoldDB" id="A0A9K3LCS5"/>
<feature type="compositionally biased region" description="Basic and acidic residues" evidence="2">
    <location>
        <begin position="569"/>
        <end position="589"/>
    </location>
</feature>
<keyword evidence="3" id="KW-0812">Transmembrane</keyword>
<sequence length="1096" mass="121026">MFTSVFKRSWGLVSAAYGMTPLFSNAQLGLILKRIMKKSMMTFLDMNIADEQSDDFMVMCCCDSMITCKRKQEIATEYVPSSVGQTATMAAAADLSKGGNKTALKKRLALVLKRNCNKVCADCPEKRPTWGSIIKPNADAPIGTESLVALVCFQCAGIHRRLGTHVCFVRSISLDDWSPAEVQAAESSGNDAVNRIYEANLQQVTQSSNNPTDRTGLNIKPLAGAHIATRERYIRSKYIELFFYNKNVHNQYLKQIIQKARQQQQQQQQQALSSSPMKSPLRKLGLFLSNEKSSLRRVGSKSVTSSTYESSGDEKSFASAPVQSKSSKDSSVNNKSDSRSMCLQPTTAKKFKKGRRPDLNGSGKVNQYEDSIQSLKFDGSDLGRGSRPRSNSFGAGLSRDSFNASSSSFNLQYAEDKVPIGSGHGGFLEKQAPVHKDPRRAAFHSSRNGFDIPPEELTDDSNHKSSKPKSASRPILMSANPTRTNNLHNSNSRLNLYNHGARDRSRSTSRRRDSSLETGRRPRSSSLGNPEDTDRAGNKSGYRAGRRGRSRSLNKDHDIKAGVSKKTRERRESRANGRSSSREREKSPLTRDLCPSRAQSRSKQSKSLEPNDRLHQSSSQLLQLYNDSPLMSSNRSQPDDVPNEHKATLILGDKKIPSKSSKSADLPVPTANGEDLSGMILICDESSLTLEMDARNRRHRIARNQSTERQKSPRGRRSISRSREVGRHRSSSCQKREESRSFLCNNGISISPVQKKLAHPPPSSSPSPSRKGDSFDNNNHCNEEGFSSVEQEYHSQSRGRDSSQILRNQEVIHKTSTQRVSSQDKDQKSFPDKAVSSSHSLQAAKQQSPSIRKFPKREETVLSKSSPLTSIEKKKQPSPRKTGESDFQVISSTTYALGGTGSNHSEDSASFAKPYNKKGSSTAVGASAAQSSNNAKCNKGGSEGTIKDKRRCSRTIMAARTAQRQSRKIDIFASLDREENEQSKPSGPLFRKLPPRSKSGDTFFLSTTTKTKTTTDAAVVSKKNKLLIRPTAPPRSKSMDLDVKSAPDLDLLGLELGGGDNNDALRKAWETRTNEISHQLAVLDETTRVVNLDDQL</sequence>
<feature type="compositionally biased region" description="Polar residues" evidence="2">
    <location>
        <begin position="363"/>
        <end position="374"/>
    </location>
</feature>
<evidence type="ECO:0000256" key="2">
    <source>
        <dbReference type="SAM" id="MobiDB-lite"/>
    </source>
</evidence>
<feature type="compositionally biased region" description="Polar residues" evidence="2">
    <location>
        <begin position="835"/>
        <end position="850"/>
    </location>
</feature>
<keyword evidence="1" id="KW-0863">Zinc-finger</keyword>
<keyword evidence="1" id="KW-0479">Metal-binding</keyword>
<dbReference type="Pfam" id="PF01412">
    <property type="entry name" value="ArfGap"/>
    <property type="match status" value="1"/>
</dbReference>
<feature type="compositionally biased region" description="Polar residues" evidence="2">
    <location>
        <begin position="918"/>
        <end position="936"/>
    </location>
</feature>
<dbReference type="GO" id="GO:0005543">
    <property type="term" value="F:phospholipid binding"/>
    <property type="evidence" value="ECO:0007669"/>
    <property type="project" value="InterPro"/>
</dbReference>
<feature type="transmembrane region" description="Helical" evidence="3">
    <location>
        <begin position="12"/>
        <end position="32"/>
    </location>
</feature>
<feature type="compositionally biased region" description="Basic and acidic residues" evidence="2">
    <location>
        <begin position="822"/>
        <end position="831"/>
    </location>
</feature>
<proteinExistence type="predicted"/>
<keyword evidence="3" id="KW-1133">Transmembrane helix</keyword>
<dbReference type="InterPro" id="IPR044518">
    <property type="entry name" value="ARF_GAP_AGD11/12/13"/>
</dbReference>
<reference evidence="5" key="1">
    <citation type="journal article" date="2021" name="Sci. Rep.">
        <title>Diploid genomic architecture of Nitzschia inconspicua, an elite biomass production diatom.</title>
        <authorList>
            <person name="Oliver A."/>
            <person name="Podell S."/>
            <person name="Pinowska A."/>
            <person name="Traller J.C."/>
            <person name="Smith S.R."/>
            <person name="McClure R."/>
            <person name="Beliaev A."/>
            <person name="Bohutskyi P."/>
            <person name="Hill E.A."/>
            <person name="Rabines A."/>
            <person name="Zheng H."/>
            <person name="Allen L.Z."/>
            <person name="Kuo A."/>
            <person name="Grigoriev I.V."/>
            <person name="Allen A.E."/>
            <person name="Hazlebeck D."/>
            <person name="Allen E.E."/>
        </authorList>
    </citation>
    <scope>NUCLEOTIDE SEQUENCE</scope>
    <source>
        <strain evidence="5">Hildebrandi</strain>
    </source>
</reference>
<feature type="domain" description="Arf-GAP" evidence="4">
    <location>
        <begin position="105"/>
        <end position="251"/>
    </location>
</feature>
<dbReference type="InterPro" id="IPR001164">
    <property type="entry name" value="ArfGAP_dom"/>
</dbReference>
<protein>
    <submittedName>
        <fullName evidence="5">GTPase activating protein</fullName>
    </submittedName>
</protein>
<keyword evidence="6" id="KW-1185">Reference proteome</keyword>
<name>A0A9K3LCS5_9STRA</name>
<feature type="region of interest" description="Disordered" evidence="2">
    <location>
        <begin position="298"/>
        <end position="399"/>
    </location>
</feature>
<feature type="compositionally biased region" description="Basic and acidic residues" evidence="2">
    <location>
        <begin position="500"/>
        <end position="520"/>
    </location>
</feature>
<dbReference type="SMART" id="SM00105">
    <property type="entry name" value="ArfGap"/>
    <property type="match status" value="1"/>
</dbReference>
<dbReference type="GO" id="GO:0008270">
    <property type="term" value="F:zinc ion binding"/>
    <property type="evidence" value="ECO:0007669"/>
    <property type="project" value="UniProtKB-KW"/>
</dbReference>
<evidence type="ECO:0000259" key="4">
    <source>
        <dbReference type="PROSITE" id="PS50115"/>
    </source>
</evidence>
<dbReference type="GO" id="GO:0005096">
    <property type="term" value="F:GTPase activator activity"/>
    <property type="evidence" value="ECO:0007669"/>
    <property type="project" value="InterPro"/>
</dbReference>
<dbReference type="EMBL" id="JAGRRH010000013">
    <property type="protein sequence ID" value="KAG7360035.1"/>
    <property type="molecule type" value="Genomic_DNA"/>
</dbReference>
<feature type="region of interest" description="Disordered" evidence="2">
    <location>
        <begin position="694"/>
        <end position="738"/>
    </location>
</feature>
<feature type="region of interest" description="Disordered" evidence="2">
    <location>
        <begin position="422"/>
        <end position="616"/>
    </location>
</feature>
<feature type="compositionally biased region" description="Low complexity" evidence="2">
    <location>
        <begin position="482"/>
        <end position="499"/>
    </location>
</feature>
<dbReference type="PROSITE" id="PS50115">
    <property type="entry name" value="ARFGAP"/>
    <property type="match status" value="1"/>
</dbReference>